<evidence type="ECO:0000256" key="2">
    <source>
        <dbReference type="ARBA" id="ARBA00007243"/>
    </source>
</evidence>
<dbReference type="PANTHER" id="PTHR10501">
    <property type="entry name" value="U1 SMALL NUCLEAR RIBONUCLEOPROTEIN A/U2 SMALL NUCLEAR RIBONUCLEOPROTEIN B"/>
    <property type="match status" value="1"/>
</dbReference>
<dbReference type="CDD" id="cd12247">
    <property type="entry name" value="RRM2_U1A_like"/>
    <property type="match status" value="1"/>
</dbReference>
<dbReference type="InterPro" id="IPR000504">
    <property type="entry name" value="RRM_dom"/>
</dbReference>
<name>A0AAV9IEU9_9RHOD</name>
<comment type="subcellular location">
    <subcellularLocation>
        <location evidence="1">Nucleus</location>
    </subcellularLocation>
</comment>
<evidence type="ECO:0000256" key="8">
    <source>
        <dbReference type="ARBA" id="ARBA00023242"/>
    </source>
</evidence>
<feature type="domain" description="RRM" evidence="12">
    <location>
        <begin position="34"/>
        <end position="113"/>
    </location>
</feature>
<dbReference type="GO" id="GO:0008380">
    <property type="term" value="P:RNA splicing"/>
    <property type="evidence" value="ECO:0007669"/>
    <property type="project" value="UniProtKB-KW"/>
</dbReference>
<dbReference type="InterPro" id="IPR035979">
    <property type="entry name" value="RBD_domain_sf"/>
</dbReference>
<evidence type="ECO:0000256" key="3">
    <source>
        <dbReference type="ARBA" id="ARBA00022664"/>
    </source>
</evidence>
<dbReference type="Gene3D" id="3.30.70.330">
    <property type="match status" value="2"/>
</dbReference>
<gene>
    <name evidence="13" type="ORF">GAYE_SCF16G3690</name>
</gene>
<dbReference type="SMART" id="SM00360">
    <property type="entry name" value="RRM"/>
    <property type="match status" value="2"/>
</dbReference>
<keyword evidence="3" id="KW-0507">mRNA processing</keyword>
<dbReference type="GO" id="GO:0005681">
    <property type="term" value="C:spliceosomal complex"/>
    <property type="evidence" value="ECO:0007669"/>
    <property type="project" value="UniProtKB-KW"/>
</dbReference>
<accession>A0AAV9IEU9</accession>
<keyword evidence="7" id="KW-0508">mRNA splicing</keyword>
<keyword evidence="6 10" id="KW-0694">RNA-binding</keyword>
<comment type="similarity">
    <text evidence="2">Belongs to the RRM U1 A/B'' family.</text>
</comment>
<evidence type="ECO:0000313" key="13">
    <source>
        <dbReference type="EMBL" id="KAK4525781.1"/>
    </source>
</evidence>
<dbReference type="Pfam" id="PF00076">
    <property type="entry name" value="RRM_1"/>
    <property type="match status" value="2"/>
</dbReference>
<feature type="compositionally biased region" description="Polar residues" evidence="11">
    <location>
        <begin position="7"/>
        <end position="19"/>
    </location>
</feature>
<comment type="caution">
    <text evidence="13">The sequence shown here is derived from an EMBL/GenBank/DDBJ whole genome shotgun (WGS) entry which is preliminary data.</text>
</comment>
<dbReference type="AlphaFoldDB" id="A0AAV9IEU9"/>
<feature type="domain" description="RRM" evidence="12">
    <location>
        <begin position="169"/>
        <end position="243"/>
    </location>
</feature>
<dbReference type="Proteomes" id="UP001300502">
    <property type="component" value="Unassembled WGS sequence"/>
</dbReference>
<dbReference type="FunFam" id="3.30.70.330:FF:000039">
    <property type="entry name" value="U1 small nuclear ribonucleoprotein A"/>
    <property type="match status" value="1"/>
</dbReference>
<feature type="region of interest" description="Disordered" evidence="11">
    <location>
        <begin position="129"/>
        <end position="150"/>
    </location>
</feature>
<protein>
    <recommendedName>
        <fullName evidence="12">RRM domain-containing protein</fullName>
    </recommendedName>
</protein>
<evidence type="ECO:0000256" key="11">
    <source>
        <dbReference type="SAM" id="MobiDB-lite"/>
    </source>
</evidence>
<dbReference type="GO" id="GO:0003723">
    <property type="term" value="F:RNA binding"/>
    <property type="evidence" value="ECO:0007669"/>
    <property type="project" value="UniProtKB-UniRule"/>
</dbReference>
<evidence type="ECO:0000256" key="1">
    <source>
        <dbReference type="ARBA" id="ARBA00004123"/>
    </source>
</evidence>
<dbReference type="GO" id="GO:0006397">
    <property type="term" value="P:mRNA processing"/>
    <property type="evidence" value="ECO:0007669"/>
    <property type="project" value="UniProtKB-KW"/>
</dbReference>
<evidence type="ECO:0000256" key="4">
    <source>
        <dbReference type="ARBA" id="ARBA00022728"/>
    </source>
</evidence>
<dbReference type="FunFam" id="3.30.70.330:FF:000029">
    <property type="entry name" value="U2 small nuclear ribonucleoprotein B"/>
    <property type="match status" value="1"/>
</dbReference>
<dbReference type="GO" id="GO:0030532">
    <property type="term" value="C:small nuclear ribonucleoprotein complex"/>
    <property type="evidence" value="ECO:0007669"/>
    <property type="project" value="UniProtKB-ARBA"/>
</dbReference>
<dbReference type="PROSITE" id="PS50102">
    <property type="entry name" value="RRM"/>
    <property type="match status" value="2"/>
</dbReference>
<keyword evidence="14" id="KW-1185">Reference proteome</keyword>
<dbReference type="InterPro" id="IPR012677">
    <property type="entry name" value="Nucleotide-bd_a/b_plait_sf"/>
</dbReference>
<dbReference type="EMBL" id="JANCYU010000033">
    <property type="protein sequence ID" value="KAK4525781.1"/>
    <property type="molecule type" value="Genomic_DNA"/>
</dbReference>
<dbReference type="SUPFAM" id="SSF54928">
    <property type="entry name" value="RNA-binding domain, RBD"/>
    <property type="match status" value="1"/>
</dbReference>
<evidence type="ECO:0000313" key="14">
    <source>
        <dbReference type="Proteomes" id="UP001300502"/>
    </source>
</evidence>
<organism evidence="13 14">
    <name type="scientific">Galdieria yellowstonensis</name>
    <dbReference type="NCBI Taxonomy" id="3028027"/>
    <lineage>
        <taxon>Eukaryota</taxon>
        <taxon>Rhodophyta</taxon>
        <taxon>Bangiophyceae</taxon>
        <taxon>Galdieriales</taxon>
        <taxon>Galdieriaceae</taxon>
        <taxon>Galdieria</taxon>
    </lineage>
</organism>
<evidence type="ECO:0000259" key="12">
    <source>
        <dbReference type="PROSITE" id="PS50102"/>
    </source>
</evidence>
<proteinExistence type="inferred from homology"/>
<keyword evidence="5" id="KW-0677">Repeat</keyword>
<reference evidence="13 14" key="1">
    <citation type="submission" date="2022-07" db="EMBL/GenBank/DDBJ databases">
        <title>Genome-wide signatures of adaptation to extreme environments.</title>
        <authorList>
            <person name="Cho C.H."/>
            <person name="Yoon H.S."/>
        </authorList>
    </citation>
    <scope>NUCLEOTIDE SEQUENCE [LARGE SCALE GENOMIC DNA]</scope>
    <source>
        <strain evidence="13 14">108.79 E11</strain>
    </source>
</reference>
<evidence type="ECO:0000256" key="7">
    <source>
        <dbReference type="ARBA" id="ARBA00023187"/>
    </source>
</evidence>
<keyword evidence="9" id="KW-0687">Ribonucleoprotein</keyword>
<evidence type="ECO:0000256" key="9">
    <source>
        <dbReference type="ARBA" id="ARBA00023274"/>
    </source>
</evidence>
<sequence length="243" mass="27189">MSDDRSTTNTTTCPSNEKTTGAKVIQSVDVPPNQTIYVRNLNEKVKKQELRQSLYEAFSQFGRIVDVVALKTTRMRGQAFIAFEDIASATNALRGLQGFLFYDKPMVIQYAKTKSDKIAKLEGTFVPRSERKAEQDTNTTSKSETLKRKRTSPILSKDVDNVQVGEPNHVLFIAGIPEDCSVEQLASLFVQFPGYKDTRLAAGQERVAFVEFETEDQATIALQGMQGFRISETSQLIIVYAKK</sequence>
<evidence type="ECO:0000256" key="10">
    <source>
        <dbReference type="PROSITE-ProRule" id="PRU00176"/>
    </source>
</evidence>
<keyword evidence="8" id="KW-0539">Nucleus</keyword>
<evidence type="ECO:0000256" key="5">
    <source>
        <dbReference type="ARBA" id="ARBA00022737"/>
    </source>
</evidence>
<keyword evidence="4" id="KW-0747">Spliceosome</keyword>
<evidence type="ECO:0000256" key="6">
    <source>
        <dbReference type="ARBA" id="ARBA00022884"/>
    </source>
</evidence>
<dbReference type="CDD" id="cd12246">
    <property type="entry name" value="RRM1_U1A_like"/>
    <property type="match status" value="1"/>
</dbReference>
<feature type="region of interest" description="Disordered" evidence="11">
    <location>
        <begin position="1"/>
        <end position="20"/>
    </location>
</feature>